<sequence length="132" mass="14737">MLSTKAVFDGSHLLLIINGPPQSIQQNMLYVLEAQVPTNAIIQSSNFDLALGRQLLNKYPFGNRPYVAYDAVNVILSPQTINYGSKLLDAKKLFRSNYEFKSRFFIVFGTGELGLQQAEVVVAHQMTQNNAL</sequence>
<reference evidence="1 2" key="1">
    <citation type="submission" date="2019-03" db="EMBL/GenBank/DDBJ databases">
        <title>Single cell metagenomics reveals metabolic interactions within the superorganism composed of flagellate Streblomastix strix and complex community of Bacteroidetes bacteria on its surface.</title>
        <authorList>
            <person name="Treitli S.C."/>
            <person name="Kolisko M."/>
            <person name="Husnik F."/>
            <person name="Keeling P."/>
            <person name="Hampl V."/>
        </authorList>
    </citation>
    <scope>NUCLEOTIDE SEQUENCE [LARGE SCALE GENOMIC DNA]</scope>
    <source>
        <strain evidence="1">ST1C</strain>
    </source>
</reference>
<dbReference type="EMBL" id="SNRW01014824">
    <property type="protein sequence ID" value="KAA6371041.1"/>
    <property type="molecule type" value="Genomic_DNA"/>
</dbReference>
<gene>
    <name evidence="1" type="ORF">EZS28_033433</name>
</gene>
<dbReference type="Proteomes" id="UP000324800">
    <property type="component" value="Unassembled WGS sequence"/>
</dbReference>
<dbReference type="AlphaFoldDB" id="A0A5J4ULW9"/>
<name>A0A5J4ULW9_9EUKA</name>
<evidence type="ECO:0000313" key="1">
    <source>
        <dbReference type="EMBL" id="KAA6371041.1"/>
    </source>
</evidence>
<proteinExistence type="predicted"/>
<comment type="caution">
    <text evidence="1">The sequence shown here is derived from an EMBL/GenBank/DDBJ whole genome shotgun (WGS) entry which is preliminary data.</text>
</comment>
<organism evidence="1 2">
    <name type="scientific">Streblomastix strix</name>
    <dbReference type="NCBI Taxonomy" id="222440"/>
    <lineage>
        <taxon>Eukaryota</taxon>
        <taxon>Metamonada</taxon>
        <taxon>Preaxostyla</taxon>
        <taxon>Oxymonadida</taxon>
        <taxon>Streblomastigidae</taxon>
        <taxon>Streblomastix</taxon>
    </lineage>
</organism>
<evidence type="ECO:0000313" key="2">
    <source>
        <dbReference type="Proteomes" id="UP000324800"/>
    </source>
</evidence>
<protein>
    <submittedName>
        <fullName evidence="1">Uncharacterized protein</fullName>
    </submittedName>
</protein>
<accession>A0A5J4ULW9</accession>